<dbReference type="HOGENOM" id="CLU_007795_2_0_3"/>
<dbReference type="PATRIC" id="fig|388467.6.peg.4873"/>
<dbReference type="InterPro" id="IPR002052">
    <property type="entry name" value="DNA_methylase_N6_adenine_CS"/>
</dbReference>
<reference evidence="3 4" key="1">
    <citation type="journal article" date="2014" name="Appl. Environ. Microbiol.">
        <title>Elucidation of insertion elements encoded on plasmids and in vitro construction of shuttle vectors from the toxic cyanobacterium Planktothrix.</title>
        <authorList>
            <person name="Christiansen G."/>
            <person name="Goesmann A."/>
            <person name="Kurmayer R."/>
        </authorList>
    </citation>
    <scope>NUCLEOTIDE SEQUENCE [LARGE SCALE GENOMIC DNA]</scope>
    <source>
        <strain evidence="3 4">NIVA-CYA 126/8</strain>
        <plasmid evidence="3">pPA79</plasmid>
    </source>
</reference>
<dbReference type="RefSeq" id="WP_042158738.1">
    <property type="nucleotide sequence ID" value="NZ_CM002808.1"/>
</dbReference>
<feature type="compositionally biased region" description="Acidic residues" evidence="1">
    <location>
        <begin position="847"/>
        <end position="856"/>
    </location>
</feature>
<dbReference type="SUPFAM" id="SSF53335">
    <property type="entry name" value="S-adenosyl-L-methionine-dependent methyltransferases"/>
    <property type="match status" value="2"/>
</dbReference>
<protein>
    <recommendedName>
        <fullName evidence="2">DUF1156 domain-containing protein</fullName>
    </recommendedName>
</protein>
<evidence type="ECO:0000259" key="2">
    <source>
        <dbReference type="Pfam" id="PF06634"/>
    </source>
</evidence>
<dbReference type="PROSITE" id="PS00092">
    <property type="entry name" value="N6_MTASE"/>
    <property type="match status" value="1"/>
</dbReference>
<dbReference type="InterPro" id="IPR009537">
    <property type="entry name" value="DUF1156"/>
</dbReference>
<dbReference type="GO" id="GO:0003676">
    <property type="term" value="F:nucleic acid binding"/>
    <property type="evidence" value="ECO:0007669"/>
    <property type="project" value="InterPro"/>
</dbReference>
<feature type="domain" description="DUF1156" evidence="2">
    <location>
        <begin position="12"/>
        <end position="59"/>
    </location>
</feature>
<proteinExistence type="predicted"/>
<dbReference type="Gene3D" id="3.40.50.150">
    <property type="entry name" value="Vaccinia Virus protein VP39"/>
    <property type="match status" value="2"/>
</dbReference>
<dbReference type="AlphaFoldDB" id="A0A073C9Z6"/>
<organism evidence="3 4">
    <name type="scientific">Planktothrix agardhii (strain NIVA-CYA 126/8)</name>
    <dbReference type="NCBI Taxonomy" id="388467"/>
    <lineage>
        <taxon>Bacteria</taxon>
        <taxon>Bacillati</taxon>
        <taxon>Cyanobacteriota</taxon>
        <taxon>Cyanophyceae</taxon>
        <taxon>Oscillatoriophycideae</taxon>
        <taxon>Oscillatoriales</taxon>
        <taxon>Microcoleaceae</taxon>
        <taxon>Planktothrix</taxon>
    </lineage>
</organism>
<dbReference type="InterPro" id="IPR029063">
    <property type="entry name" value="SAM-dependent_MTases_sf"/>
</dbReference>
<dbReference type="Pfam" id="PF06634">
    <property type="entry name" value="DUF1156"/>
    <property type="match status" value="1"/>
</dbReference>
<feature type="region of interest" description="Disordered" evidence="1">
    <location>
        <begin position="838"/>
        <end position="864"/>
    </location>
</feature>
<geneLocation type="plasmid" evidence="3 4">
    <name>pPA79</name>
</geneLocation>
<sequence length="1025" mass="114740">MIYPKRLIEVDLPIKRISAHARREKSIRHGHISTLHIWWARRPLAACRAVICASLWIDPVDSLCPQIFRDQAVEIITKFAQKAATDKDLADHCSPENWSKWKILVKPENKLDSQNPSHLNILRYRLLDFIADFANWDNSTQSDYLETARALTQAAHEALGGEVGTRPLVVDPFAGGGSIPLEALRVGADAFASDLNPVAVLLNKVVLEYIPKYGQTLADEVRKWGQWVKEEAEKELAEFYPKDEDGSTPIAYLWARTIISEAPDDGTGIPVEVPLMRSLWLAKKAGRNKALRWVRDGTGIVQTETLEVTYADGVTRKVRRPLLEIFEPKSEKEVEKGTSKGGAATCPVTGYTTPLPSVKQQLKKRFGGTSDARLFAVVTSRYDKLGQSYRLSNLEDLRLIDRAAFKLEQKIKEHEMGLSFIPTESTENYHSFVNRGSIYGMTKWSNYFTTRQLLALGTISNCIKDAAIKICSDQDVDLGLSIATKTCLAFALDKCVDYWSSIATWMPRGTVGHTFSKQAIQMTWDFPEASPLVNFHCAWHEAFNWVEKVCAKEALSKNHQGRIEIASATQQLLPNDSVDALITDPPYYFSVQYSDLSDFFYVWLRRTLEGDYSEILRGSETPKEEEIIVQSPGHEFAKEGKNNAFYESRMNLAMAENLRVLSPNGISLVVFAHTSTSGWEAMLQAMVNAGWTITGSWTIDTERSARSLAQNRSVLASSVHLVCRPRSNNEIGDWRDVLQELPQRIKEWMPRLTEQGVVGADAIFACLGPALEIFSRYSSVEKASGEIVPLREYLEYVWAAISQEALSTIFKDADTSNFEEDARLTAMWLWTLSAGEASPPAPLPDGEGSEDDDDDENTSKKPKITGFSLEYDTARKIAQGLGAHLENLTHLVEVKGDKARLLPVKERAAYLFGKEGMIPDIPKKKAKGDKQLTLIGVLDELPEDEYGEVKISRIGETICDKVHQAMLLFNSGRSEALKRFLVDEAIGKDLKFWQLAQSFSALYPAGTDEKRWVDGLLARKKGLGL</sequence>
<evidence type="ECO:0000313" key="4">
    <source>
        <dbReference type="Proteomes" id="UP000027395"/>
    </source>
</evidence>
<gene>
    <name evidence="3" type="ORF">A19Y_8069</name>
</gene>
<name>A0A073C9Z6_PLAA1</name>
<dbReference type="GO" id="GO:0008168">
    <property type="term" value="F:methyltransferase activity"/>
    <property type="evidence" value="ECO:0007669"/>
    <property type="project" value="InterPro"/>
</dbReference>
<accession>A0A073C9Z6</accession>
<keyword evidence="3" id="KW-0614">Plasmid</keyword>
<evidence type="ECO:0000256" key="1">
    <source>
        <dbReference type="SAM" id="MobiDB-lite"/>
    </source>
</evidence>
<dbReference type="Proteomes" id="UP000027395">
    <property type="component" value="Plasmid pPA79"/>
</dbReference>
<dbReference type="GO" id="GO:0032259">
    <property type="term" value="P:methylation"/>
    <property type="evidence" value="ECO:0007669"/>
    <property type="project" value="InterPro"/>
</dbReference>
<keyword evidence="4" id="KW-1185">Reference proteome</keyword>
<dbReference type="EMBL" id="CM002808">
    <property type="protein sequence ID" value="KEI65159.1"/>
    <property type="molecule type" value="Genomic_DNA"/>
</dbReference>
<evidence type="ECO:0000313" key="3">
    <source>
        <dbReference type="EMBL" id="KEI65159.1"/>
    </source>
</evidence>